<dbReference type="InterPro" id="IPR004617">
    <property type="entry name" value="ApaH"/>
</dbReference>
<keyword evidence="4 10" id="KW-0378">Hydrolase</keyword>
<reference evidence="10 11" key="1">
    <citation type="submission" date="2022-10" db="EMBL/GenBank/DDBJ databases">
        <title>Aestuariibacter sp. AA17 isolated from Montipora capitata coral fragment.</title>
        <authorList>
            <person name="Emsley S.A."/>
            <person name="Pfannmuller K.M."/>
            <person name="Loughran R.M."/>
            <person name="Shlafstein M."/>
            <person name="Papke E."/>
            <person name="Saw J.H."/>
            <person name="Ushijima B."/>
            <person name="Videau P."/>
        </authorList>
    </citation>
    <scope>NUCLEOTIDE SEQUENCE [LARGE SCALE GENOMIC DNA]</scope>
    <source>
        <strain evidence="10 11">AA17</strain>
    </source>
</reference>
<accession>A0ABT3A4U8</accession>
<dbReference type="InterPro" id="IPR029052">
    <property type="entry name" value="Metallo-depent_PP-like"/>
</dbReference>
<dbReference type="InterPro" id="IPR006186">
    <property type="entry name" value="Ser/Thr-sp_prot-phosphatase"/>
</dbReference>
<evidence type="ECO:0000256" key="4">
    <source>
        <dbReference type="ARBA" id="ARBA00022801"/>
    </source>
</evidence>
<evidence type="ECO:0000256" key="6">
    <source>
        <dbReference type="ARBA" id="ARBA00032248"/>
    </source>
</evidence>
<feature type="domain" description="Calcineurin-like phosphoesterase" evidence="9">
    <location>
        <begin position="5"/>
        <end position="153"/>
    </location>
</feature>
<dbReference type="GO" id="GO:0008803">
    <property type="term" value="F:bis(5'-nucleosyl)-tetraphosphatase (symmetrical) activity"/>
    <property type="evidence" value="ECO:0007669"/>
    <property type="project" value="UniProtKB-EC"/>
</dbReference>
<organism evidence="10 11">
    <name type="scientific">Fluctibacter corallii</name>
    <dbReference type="NCBI Taxonomy" id="2984329"/>
    <lineage>
        <taxon>Bacteria</taxon>
        <taxon>Pseudomonadati</taxon>
        <taxon>Pseudomonadota</taxon>
        <taxon>Gammaproteobacteria</taxon>
        <taxon>Alteromonadales</taxon>
        <taxon>Alteromonadaceae</taxon>
        <taxon>Fluctibacter</taxon>
    </lineage>
</organism>
<evidence type="ECO:0000313" key="11">
    <source>
        <dbReference type="Proteomes" id="UP001652504"/>
    </source>
</evidence>
<evidence type="ECO:0000256" key="8">
    <source>
        <dbReference type="ARBA" id="ARBA00049417"/>
    </source>
</evidence>
<dbReference type="PANTHER" id="PTHR40942:SF4">
    <property type="entry name" value="CYTOCHROME C5"/>
    <property type="match status" value="1"/>
</dbReference>
<evidence type="ECO:0000256" key="3">
    <source>
        <dbReference type="ARBA" id="ARBA00012506"/>
    </source>
</evidence>
<dbReference type="Gene3D" id="3.60.21.10">
    <property type="match status" value="1"/>
</dbReference>
<dbReference type="Pfam" id="PF00149">
    <property type="entry name" value="Metallophos"/>
    <property type="match status" value="1"/>
</dbReference>
<name>A0ABT3A4U8_9ALTE</name>
<comment type="function">
    <text evidence="1">Hydrolyzes diadenosine 5',5'''-P1,P4-tetraphosphate to yield ADP.</text>
</comment>
<comment type="caution">
    <text evidence="10">The sequence shown here is derived from an EMBL/GenBank/DDBJ whole genome shotgun (WGS) entry which is preliminary data.</text>
</comment>
<dbReference type="Proteomes" id="UP001652504">
    <property type="component" value="Unassembled WGS sequence"/>
</dbReference>
<comment type="catalytic activity">
    <reaction evidence="8">
        <text>P(1),P(4)-bis(5'-adenosyl) tetraphosphate + H2O = 2 ADP + 2 H(+)</text>
        <dbReference type="Rhea" id="RHEA:24252"/>
        <dbReference type="ChEBI" id="CHEBI:15377"/>
        <dbReference type="ChEBI" id="CHEBI:15378"/>
        <dbReference type="ChEBI" id="CHEBI:58141"/>
        <dbReference type="ChEBI" id="CHEBI:456216"/>
        <dbReference type="EC" id="3.6.1.41"/>
    </reaction>
</comment>
<dbReference type="EMBL" id="JAOWKX010000001">
    <property type="protein sequence ID" value="MCV2883569.1"/>
    <property type="molecule type" value="Genomic_DNA"/>
</dbReference>
<dbReference type="SUPFAM" id="SSF56300">
    <property type="entry name" value="Metallo-dependent phosphatases"/>
    <property type="match status" value="1"/>
</dbReference>
<evidence type="ECO:0000256" key="7">
    <source>
        <dbReference type="ARBA" id="ARBA00033210"/>
    </source>
</evidence>
<dbReference type="NCBIfam" id="TIGR00668">
    <property type="entry name" value="apaH"/>
    <property type="match status" value="1"/>
</dbReference>
<evidence type="ECO:0000313" key="10">
    <source>
        <dbReference type="EMBL" id="MCV2883569.1"/>
    </source>
</evidence>
<evidence type="ECO:0000256" key="1">
    <source>
        <dbReference type="ARBA" id="ARBA00003413"/>
    </source>
</evidence>
<protein>
    <recommendedName>
        <fullName evidence="3">bis(5'-nucleosyl)-tetraphosphatase (symmetrical)</fullName>
        <ecNumber evidence="3">3.6.1.41</ecNumber>
    </recommendedName>
    <alternativeName>
        <fullName evidence="6">Ap4A hydrolase</fullName>
    </alternativeName>
    <alternativeName>
        <fullName evidence="5">Diadenosine 5',5'''-P1,P4-tetraphosphate pyrophosphohydrolase</fullName>
    </alternativeName>
    <alternativeName>
        <fullName evidence="7">Diadenosine tetraphosphatase</fullName>
    </alternativeName>
</protein>
<keyword evidence="11" id="KW-1185">Reference proteome</keyword>
<gene>
    <name evidence="10" type="ORF">OE749_02505</name>
</gene>
<dbReference type="EC" id="3.6.1.41" evidence="3"/>
<proteinExistence type="inferred from homology"/>
<dbReference type="RefSeq" id="WP_263710765.1">
    <property type="nucleotide sequence ID" value="NZ_JAOWKX010000001.1"/>
</dbReference>
<sequence>MANYIIGDIQGCFQGLQKLLAKVDFNPSKDVLWSVGDLVARGEDSLGTLIYLMELKDSFRTVLGNHDLHLLSIASGIKPAKKNDNLTDLLASPDINKICQWLREKPLALSLDEHNHIVHAGLYPQWSTRELHQYSKEVESQLSSNDYEALLKNMYGSGAQTWSESLSGYPRLKFIIDACTRMRFLHQDYALDFKCKTAPDVSCDDPKLLPWFTAPNPNLNAQERIFFGHWASLMGNTQTNTFIGLDTGYVWGNTMTLFHFEKNEKVSIDF</sequence>
<dbReference type="PIRSF" id="PIRSF000903">
    <property type="entry name" value="B5n-ttraPtase_sm"/>
    <property type="match status" value="1"/>
</dbReference>
<dbReference type="PRINTS" id="PR00114">
    <property type="entry name" value="STPHPHTASE"/>
</dbReference>
<evidence type="ECO:0000259" key="9">
    <source>
        <dbReference type="Pfam" id="PF00149"/>
    </source>
</evidence>
<dbReference type="PANTHER" id="PTHR40942">
    <property type="match status" value="1"/>
</dbReference>
<comment type="similarity">
    <text evidence="2">Belongs to the Ap4A hydrolase family.</text>
</comment>
<dbReference type="NCBIfam" id="NF001204">
    <property type="entry name" value="PRK00166.1"/>
    <property type="match status" value="1"/>
</dbReference>
<dbReference type="InterPro" id="IPR004843">
    <property type="entry name" value="Calcineurin-like_PHP"/>
</dbReference>
<evidence type="ECO:0000256" key="2">
    <source>
        <dbReference type="ARBA" id="ARBA00005419"/>
    </source>
</evidence>
<evidence type="ECO:0000256" key="5">
    <source>
        <dbReference type="ARBA" id="ARBA00031248"/>
    </source>
</evidence>